<dbReference type="EMBL" id="CM000882">
    <property type="protein sequence ID" value="PNT69532.1"/>
    <property type="molecule type" value="Genomic_DNA"/>
</dbReference>
<dbReference type="AlphaFoldDB" id="A0A2K2D5G6"/>
<dbReference type="KEGG" id="bdi:104583864"/>
<reference evidence="3" key="3">
    <citation type="submission" date="2018-08" db="UniProtKB">
        <authorList>
            <consortium name="EnsemblPlants"/>
        </authorList>
    </citation>
    <scope>IDENTIFICATION</scope>
    <source>
        <strain evidence="3">cv. Bd21</strain>
    </source>
</reference>
<reference evidence="2" key="2">
    <citation type="submission" date="2017-06" db="EMBL/GenBank/DDBJ databases">
        <title>WGS assembly of Brachypodium distachyon.</title>
        <authorList>
            <consortium name="The International Brachypodium Initiative"/>
            <person name="Lucas S."/>
            <person name="Harmon-Smith M."/>
            <person name="Lail K."/>
            <person name="Tice H."/>
            <person name="Grimwood J."/>
            <person name="Bruce D."/>
            <person name="Barry K."/>
            <person name="Shu S."/>
            <person name="Lindquist E."/>
            <person name="Wang M."/>
            <person name="Pitluck S."/>
            <person name="Vogel J.P."/>
            <person name="Garvin D.F."/>
            <person name="Mockler T.C."/>
            <person name="Schmutz J."/>
            <person name="Rokhsar D."/>
            <person name="Bevan M.W."/>
        </authorList>
    </citation>
    <scope>NUCLEOTIDE SEQUENCE</scope>
    <source>
        <strain evidence="2">Bd21</strain>
    </source>
</reference>
<accession>A0A2K2D5G6</accession>
<dbReference type="Gramene" id="PNT69532">
    <property type="protein sequence ID" value="PNT69532"/>
    <property type="gene ID" value="BRADI_3g57117v3"/>
</dbReference>
<proteinExistence type="predicted"/>
<feature type="region of interest" description="Disordered" evidence="1">
    <location>
        <begin position="1"/>
        <end position="20"/>
    </location>
</feature>
<dbReference type="GeneID" id="104583864"/>
<keyword evidence="4" id="KW-1185">Reference proteome</keyword>
<sequence length="138" mass="14823">MGGELLQSTDQAGARRGRGVQFRMPRRPALLAAGPPLVLPGKAKKQQQRKKKMAVARLGGGGGGRKRLLGAIRRLRMRWVAAAYRRAVRRLRAFYARALEDLLVGAAAISTLRAEAAGADYCSFGAAFAPVVSVPGRR</sequence>
<evidence type="ECO:0000256" key="1">
    <source>
        <dbReference type="SAM" id="MobiDB-lite"/>
    </source>
</evidence>
<dbReference type="EnsemblPlants" id="PNT69532">
    <property type="protein sequence ID" value="PNT69532"/>
    <property type="gene ID" value="BRADI_3g57117v3"/>
</dbReference>
<dbReference type="PANTHER" id="PTHR34788:SF13">
    <property type="entry name" value="OS02G0779300 PROTEIN"/>
    <property type="match status" value="1"/>
</dbReference>
<gene>
    <name evidence="3" type="primary">LOC104583864</name>
    <name evidence="2" type="ORF">BRADI_3g57117v3</name>
</gene>
<dbReference type="Proteomes" id="UP000008810">
    <property type="component" value="Chromosome 3"/>
</dbReference>
<dbReference type="PANTHER" id="PTHR34788">
    <property type="entry name" value="F15I1.22"/>
    <property type="match status" value="1"/>
</dbReference>
<feature type="compositionally biased region" description="Polar residues" evidence="1">
    <location>
        <begin position="1"/>
        <end position="11"/>
    </location>
</feature>
<name>A0A2K2D5G6_BRADI</name>
<organism evidence="2">
    <name type="scientific">Brachypodium distachyon</name>
    <name type="common">Purple false brome</name>
    <name type="synonym">Trachynia distachya</name>
    <dbReference type="NCBI Taxonomy" id="15368"/>
    <lineage>
        <taxon>Eukaryota</taxon>
        <taxon>Viridiplantae</taxon>
        <taxon>Streptophyta</taxon>
        <taxon>Embryophyta</taxon>
        <taxon>Tracheophyta</taxon>
        <taxon>Spermatophyta</taxon>
        <taxon>Magnoliopsida</taxon>
        <taxon>Liliopsida</taxon>
        <taxon>Poales</taxon>
        <taxon>Poaceae</taxon>
        <taxon>BOP clade</taxon>
        <taxon>Pooideae</taxon>
        <taxon>Stipodae</taxon>
        <taxon>Brachypodieae</taxon>
        <taxon>Brachypodium</taxon>
    </lineage>
</organism>
<evidence type="ECO:0000313" key="2">
    <source>
        <dbReference type="EMBL" id="PNT69532.1"/>
    </source>
</evidence>
<evidence type="ECO:0000313" key="4">
    <source>
        <dbReference type="Proteomes" id="UP000008810"/>
    </source>
</evidence>
<dbReference type="RefSeq" id="XP_010236038.2">
    <property type="nucleotide sequence ID" value="XM_010237736.3"/>
</dbReference>
<dbReference type="OrthoDB" id="692807at2759"/>
<protein>
    <submittedName>
        <fullName evidence="2 3">Uncharacterized protein</fullName>
    </submittedName>
</protein>
<evidence type="ECO:0000313" key="3">
    <source>
        <dbReference type="EnsemblPlants" id="PNT69532"/>
    </source>
</evidence>
<reference evidence="2 3" key="1">
    <citation type="journal article" date="2010" name="Nature">
        <title>Genome sequencing and analysis of the model grass Brachypodium distachyon.</title>
        <authorList>
            <consortium name="International Brachypodium Initiative"/>
        </authorList>
    </citation>
    <scope>NUCLEOTIDE SEQUENCE [LARGE SCALE GENOMIC DNA]</scope>
    <source>
        <strain evidence="2">Bd21</strain>
        <strain evidence="3">cv. Bd21</strain>
    </source>
</reference>